<dbReference type="eggNOG" id="ENOG502RUHN">
    <property type="taxonomic scope" value="Eukaryota"/>
</dbReference>
<feature type="region of interest" description="Disordered" evidence="1">
    <location>
        <begin position="137"/>
        <end position="446"/>
    </location>
</feature>
<accession>E3MGK6</accession>
<evidence type="ECO:0000256" key="1">
    <source>
        <dbReference type="SAM" id="MobiDB-lite"/>
    </source>
</evidence>
<gene>
    <name evidence="2" type="ORF">CRE_23947</name>
</gene>
<dbReference type="EMBL" id="DS268443">
    <property type="protein sequence ID" value="EFP01397.1"/>
    <property type="molecule type" value="Genomic_DNA"/>
</dbReference>
<feature type="compositionally biased region" description="Basic and acidic residues" evidence="1">
    <location>
        <begin position="144"/>
        <end position="157"/>
    </location>
</feature>
<dbReference type="KEGG" id="crq:GCK72_002286"/>
<evidence type="ECO:0000313" key="3">
    <source>
        <dbReference type="Proteomes" id="UP000008281"/>
    </source>
</evidence>
<dbReference type="STRING" id="31234.E3MGK6"/>
<reference evidence="2" key="1">
    <citation type="submission" date="2007-07" db="EMBL/GenBank/DDBJ databases">
        <title>PCAP assembly of the Caenorhabditis remanei genome.</title>
        <authorList>
            <consortium name="The Caenorhabditis remanei Sequencing Consortium"/>
            <person name="Wilson R.K."/>
        </authorList>
    </citation>
    <scope>NUCLEOTIDE SEQUENCE [LARGE SCALE GENOMIC DNA]</scope>
    <source>
        <strain evidence="2">PB4641</strain>
    </source>
</reference>
<sequence>MPRVKKVQATEAVVMPGNSVDEQASAEPEMASTEAKTSGRGRPAATKGNKRGKTVSIVESEDQEDDEAAEPAPTVKPLSKAAQKKKDLESTAMTSTGATEDVKKGRGRGKKVTVATDEVMEDVPVEEVVAEAVVAPKKGRGRQKKETVVAEEAKEASDAELELAAPREEPVEKSKRGKAKKAAGTENPIVAEEVVVEEKKKRGGRTKVVPIEEESADQPVIQERGNEVEAATTTKKGRGKKAPLENKPNEQSETVPTEENAPAAEEQIVAPSDTKKKSGRGRKPAAAAAGAASALEIDEEDKTDDLPISGAPPANIEVRKARGASRPTTPSLPKSPHTEPVVEGKKGRGRGKKTPVVTPLRDVKEVAKKSARGAAAALSQQDDAEEEHVSEGAVVKNRGGRPKKNVEKPQPEEEAEGESSYTGRAERKRKEGGTQSQIVKKAQKQK</sequence>
<feature type="compositionally biased region" description="Acidic residues" evidence="1">
    <location>
        <begin position="59"/>
        <end position="69"/>
    </location>
</feature>
<dbReference type="InParanoid" id="E3MGK6"/>
<protein>
    <submittedName>
        <fullName evidence="2">Uncharacterized protein</fullName>
    </submittedName>
</protein>
<name>E3MGK6_CAERE</name>
<keyword evidence="3" id="KW-1185">Reference proteome</keyword>
<dbReference type="HOGENOM" id="CLU_614285_0_0_1"/>
<dbReference type="Proteomes" id="UP000008281">
    <property type="component" value="Unassembled WGS sequence"/>
</dbReference>
<dbReference type="RefSeq" id="XP_003104746.2">
    <property type="nucleotide sequence ID" value="XM_003104698.2"/>
</dbReference>
<evidence type="ECO:0000313" key="2">
    <source>
        <dbReference type="EMBL" id="EFP01397.1"/>
    </source>
</evidence>
<feature type="region of interest" description="Disordered" evidence="1">
    <location>
        <begin position="1"/>
        <end position="112"/>
    </location>
</feature>
<feature type="compositionally biased region" description="Low complexity" evidence="1">
    <location>
        <begin position="284"/>
        <end position="294"/>
    </location>
</feature>
<feature type="compositionally biased region" description="Basic and acidic residues" evidence="1">
    <location>
        <begin position="165"/>
        <end position="174"/>
    </location>
</feature>
<dbReference type="AlphaFoldDB" id="E3MGK6"/>
<organism evidence="3">
    <name type="scientific">Caenorhabditis remanei</name>
    <name type="common">Caenorhabditis vulgaris</name>
    <dbReference type="NCBI Taxonomy" id="31234"/>
    <lineage>
        <taxon>Eukaryota</taxon>
        <taxon>Metazoa</taxon>
        <taxon>Ecdysozoa</taxon>
        <taxon>Nematoda</taxon>
        <taxon>Chromadorea</taxon>
        <taxon>Rhabditida</taxon>
        <taxon>Rhabditina</taxon>
        <taxon>Rhabditomorpha</taxon>
        <taxon>Rhabditoidea</taxon>
        <taxon>Rhabditidae</taxon>
        <taxon>Peloderinae</taxon>
        <taxon>Caenorhabditis</taxon>
    </lineage>
</organism>
<dbReference type="CTD" id="9809414"/>
<dbReference type="OrthoDB" id="5910921at2759"/>
<proteinExistence type="predicted"/>
<dbReference type="GeneID" id="9809414"/>
<feature type="compositionally biased region" description="Basic and acidic residues" evidence="1">
    <location>
        <begin position="336"/>
        <end position="346"/>
    </location>
</feature>
<dbReference type="OMA" id="GRPKMAV"/>